<name>A0A9D4LV52_DREPO</name>
<reference evidence="2" key="1">
    <citation type="journal article" date="2019" name="bioRxiv">
        <title>The Genome of the Zebra Mussel, Dreissena polymorpha: A Resource for Invasive Species Research.</title>
        <authorList>
            <person name="McCartney M.A."/>
            <person name="Auch B."/>
            <person name="Kono T."/>
            <person name="Mallez S."/>
            <person name="Zhang Y."/>
            <person name="Obille A."/>
            <person name="Becker A."/>
            <person name="Abrahante J.E."/>
            <person name="Garbe J."/>
            <person name="Badalamenti J.P."/>
            <person name="Herman A."/>
            <person name="Mangelson H."/>
            <person name="Liachko I."/>
            <person name="Sullivan S."/>
            <person name="Sone E.D."/>
            <person name="Koren S."/>
            <person name="Silverstein K.A.T."/>
            <person name="Beckman K.B."/>
            <person name="Gohl D.M."/>
        </authorList>
    </citation>
    <scope>NUCLEOTIDE SEQUENCE</scope>
    <source>
        <strain evidence="2">Duluth1</strain>
        <tissue evidence="2">Whole animal</tissue>
    </source>
</reference>
<organism evidence="2 3">
    <name type="scientific">Dreissena polymorpha</name>
    <name type="common">Zebra mussel</name>
    <name type="synonym">Mytilus polymorpha</name>
    <dbReference type="NCBI Taxonomy" id="45954"/>
    <lineage>
        <taxon>Eukaryota</taxon>
        <taxon>Metazoa</taxon>
        <taxon>Spiralia</taxon>
        <taxon>Lophotrochozoa</taxon>
        <taxon>Mollusca</taxon>
        <taxon>Bivalvia</taxon>
        <taxon>Autobranchia</taxon>
        <taxon>Heteroconchia</taxon>
        <taxon>Euheterodonta</taxon>
        <taxon>Imparidentia</taxon>
        <taxon>Neoheterodontei</taxon>
        <taxon>Myida</taxon>
        <taxon>Dreissenoidea</taxon>
        <taxon>Dreissenidae</taxon>
        <taxon>Dreissena</taxon>
    </lineage>
</organism>
<dbReference type="Gene3D" id="1.10.1410.40">
    <property type="match status" value="1"/>
</dbReference>
<evidence type="ECO:0000313" key="3">
    <source>
        <dbReference type="Proteomes" id="UP000828390"/>
    </source>
</evidence>
<keyword evidence="3" id="KW-1185">Reference proteome</keyword>
<gene>
    <name evidence="2" type="ORF">DPMN_028682</name>
</gene>
<proteinExistence type="predicted"/>
<dbReference type="AlphaFoldDB" id="A0A9D4LV52"/>
<comment type="caution">
    <text evidence="2">The sequence shown here is derived from an EMBL/GenBank/DDBJ whole genome shotgun (WGS) entry which is preliminary data.</text>
</comment>
<reference evidence="2" key="2">
    <citation type="submission" date="2020-11" db="EMBL/GenBank/DDBJ databases">
        <authorList>
            <person name="McCartney M.A."/>
            <person name="Auch B."/>
            <person name="Kono T."/>
            <person name="Mallez S."/>
            <person name="Becker A."/>
            <person name="Gohl D.M."/>
            <person name="Silverstein K.A.T."/>
            <person name="Koren S."/>
            <person name="Bechman K.B."/>
            <person name="Herman A."/>
            <person name="Abrahante J.E."/>
            <person name="Garbe J."/>
        </authorList>
    </citation>
    <scope>NUCLEOTIDE SEQUENCE</scope>
    <source>
        <strain evidence="2">Duluth1</strain>
        <tissue evidence="2">Whole animal</tissue>
    </source>
</reference>
<dbReference type="Pfam" id="PF20266">
    <property type="entry name" value="Mab-21_C"/>
    <property type="match status" value="1"/>
</dbReference>
<dbReference type="InterPro" id="IPR046906">
    <property type="entry name" value="Mab-21_HhH/H2TH-like"/>
</dbReference>
<dbReference type="Proteomes" id="UP000828390">
    <property type="component" value="Unassembled WGS sequence"/>
</dbReference>
<evidence type="ECO:0000259" key="1">
    <source>
        <dbReference type="Pfam" id="PF20266"/>
    </source>
</evidence>
<sequence>MVKNDVLNPHKKEVSSYTFKNIVLWIAENNTQSLFHERSLLHWLHVALGALRVALNTRELPYYMIPDRNLMAASELDEEQQSLWISTIKEMINEGPRMILRLPKIRRALIAHPEPFR</sequence>
<dbReference type="EMBL" id="JAIWYP010000002">
    <property type="protein sequence ID" value="KAH3865640.1"/>
    <property type="molecule type" value="Genomic_DNA"/>
</dbReference>
<accession>A0A9D4LV52</accession>
<evidence type="ECO:0000313" key="2">
    <source>
        <dbReference type="EMBL" id="KAH3865640.1"/>
    </source>
</evidence>
<feature type="domain" description="Mab-21-like HhH/H2TH-like" evidence="1">
    <location>
        <begin position="10"/>
        <end position="82"/>
    </location>
</feature>
<protein>
    <recommendedName>
        <fullName evidence="1">Mab-21-like HhH/H2TH-like domain-containing protein</fullName>
    </recommendedName>
</protein>